<protein>
    <recommendedName>
        <fullName evidence="3">VTT domain-containing protein</fullName>
    </recommendedName>
</protein>
<comment type="similarity">
    <text evidence="1">Belongs to the DedA family.</text>
</comment>
<dbReference type="InterPro" id="IPR032816">
    <property type="entry name" value="VTT_dom"/>
</dbReference>
<feature type="transmembrane region" description="Helical" evidence="2">
    <location>
        <begin position="135"/>
        <end position="153"/>
    </location>
</feature>
<feature type="transmembrane region" description="Helical" evidence="2">
    <location>
        <begin position="12"/>
        <end position="29"/>
    </location>
</feature>
<comment type="caution">
    <text evidence="4">The sequence shown here is derived from an EMBL/GenBank/DDBJ whole genome shotgun (WGS) entry which is preliminary data.</text>
</comment>
<keyword evidence="2" id="KW-0812">Transmembrane</keyword>
<feature type="transmembrane region" description="Helical" evidence="2">
    <location>
        <begin position="401"/>
        <end position="422"/>
    </location>
</feature>
<keyword evidence="2" id="KW-0472">Membrane</keyword>
<proteinExistence type="inferred from homology"/>
<evidence type="ECO:0000313" key="5">
    <source>
        <dbReference type="Proteomes" id="UP000637074"/>
    </source>
</evidence>
<sequence length="425" mass="48632">MSYLLSLFEQHSYLILFGGIFLELMALPISGEFLMSYAGYFVYQGKMNYLLALLTVFFSGGAGITITYWIGRAGGYKLIEKYGKYIHLGPEKYKKTAAWFERSGSKLLIFAYFIPGVRHFTGYISGISRLSFQKFIIPAYTGSFLWGFCFITLGKVLGPQWQAFHHAASKYFVMFIIVLAILLAVFLIYRFYKNQIKDLFIQVLKRLMLHLKTIRATEIFLICLALVLIGMVSFMMGLAQDYLANDFTEFNEVTNYMVNSVVYQSWMKGFFIFRSTYVLCFIIVLTILRIWRKGRNRALEYLLLLVTILGAKPFHDFITKALSFLESFGFVGKFHSENFPDLHAATIIIIYGVCFFLLVRHAKTGVAPVFAALLILFILIGLAITNIAIINVLPSDIVGGYVYGAVWIFFNFLLFEMLRLVLEKA</sequence>
<gene>
    <name evidence="4" type="ORF">AM1BK_47560</name>
</gene>
<feature type="transmembrane region" description="Helical" evidence="2">
    <location>
        <begin position="173"/>
        <end position="192"/>
    </location>
</feature>
<feature type="domain" description="VTT" evidence="3">
    <location>
        <begin position="31"/>
        <end position="155"/>
    </location>
</feature>
<evidence type="ECO:0000259" key="3">
    <source>
        <dbReference type="Pfam" id="PF09335"/>
    </source>
</evidence>
<keyword evidence="5" id="KW-1185">Reference proteome</keyword>
<feature type="transmembrane region" description="Helical" evidence="2">
    <location>
        <begin position="298"/>
        <end position="315"/>
    </location>
</feature>
<organism evidence="4 5">
    <name type="scientific">Neobacillus kokaensis</name>
    <dbReference type="NCBI Taxonomy" id="2759023"/>
    <lineage>
        <taxon>Bacteria</taxon>
        <taxon>Bacillati</taxon>
        <taxon>Bacillota</taxon>
        <taxon>Bacilli</taxon>
        <taxon>Bacillales</taxon>
        <taxon>Bacillaceae</taxon>
        <taxon>Neobacillus</taxon>
    </lineage>
</organism>
<accession>A0ABQ3NBC4</accession>
<feature type="transmembrane region" description="Helical" evidence="2">
    <location>
        <begin position="49"/>
        <end position="71"/>
    </location>
</feature>
<dbReference type="PANTHER" id="PTHR42709">
    <property type="entry name" value="ALKALINE PHOSPHATASE LIKE PROTEIN"/>
    <property type="match status" value="1"/>
</dbReference>
<feature type="transmembrane region" description="Helical" evidence="2">
    <location>
        <begin position="342"/>
        <end position="359"/>
    </location>
</feature>
<keyword evidence="2" id="KW-1133">Transmembrane helix</keyword>
<name>A0ABQ3NBC4_9BACI</name>
<evidence type="ECO:0000256" key="2">
    <source>
        <dbReference type="SAM" id="Phobius"/>
    </source>
</evidence>
<dbReference type="Proteomes" id="UP000637074">
    <property type="component" value="Unassembled WGS sequence"/>
</dbReference>
<reference evidence="4 5" key="1">
    <citation type="journal article" date="2022" name="Int. J. Syst. Evol. Microbiol.">
        <title>Neobacillus kokaensis sp. nov., isolated from soil.</title>
        <authorList>
            <person name="Yuki K."/>
            <person name="Matsubara H."/>
            <person name="Yamaguchi S."/>
        </authorList>
    </citation>
    <scope>NUCLEOTIDE SEQUENCE [LARGE SCALE GENOMIC DNA]</scope>
    <source>
        <strain evidence="4 5">LOB 377</strain>
    </source>
</reference>
<evidence type="ECO:0000256" key="1">
    <source>
        <dbReference type="ARBA" id="ARBA00010792"/>
    </source>
</evidence>
<feature type="transmembrane region" description="Helical" evidence="2">
    <location>
        <begin position="366"/>
        <end position="389"/>
    </location>
</feature>
<feature type="transmembrane region" description="Helical" evidence="2">
    <location>
        <begin position="213"/>
        <end position="236"/>
    </location>
</feature>
<dbReference type="InterPro" id="IPR051311">
    <property type="entry name" value="DedA_domain"/>
</dbReference>
<evidence type="ECO:0000313" key="4">
    <source>
        <dbReference type="EMBL" id="GHI01214.1"/>
    </source>
</evidence>
<dbReference type="Pfam" id="PF09335">
    <property type="entry name" value="VTT_dom"/>
    <property type="match status" value="1"/>
</dbReference>
<dbReference type="EMBL" id="BNDS01000036">
    <property type="protein sequence ID" value="GHI01214.1"/>
    <property type="molecule type" value="Genomic_DNA"/>
</dbReference>
<dbReference type="PANTHER" id="PTHR42709:SF9">
    <property type="entry name" value="ALKALINE PHOSPHATASE LIKE PROTEIN"/>
    <property type="match status" value="1"/>
</dbReference>
<feature type="transmembrane region" description="Helical" evidence="2">
    <location>
        <begin position="271"/>
        <end position="291"/>
    </location>
</feature>